<proteinExistence type="predicted"/>
<feature type="non-terminal residue" evidence="2">
    <location>
        <position position="1"/>
    </location>
</feature>
<protein>
    <submittedName>
        <fullName evidence="2">Acyl carrier protein</fullName>
    </submittedName>
</protein>
<evidence type="ECO:0000256" key="1">
    <source>
        <dbReference type="SAM" id="MobiDB-lite"/>
    </source>
</evidence>
<organism evidence="2">
    <name type="scientific">uncultured Gemmatimonadaceae bacterium</name>
    <dbReference type="NCBI Taxonomy" id="246130"/>
    <lineage>
        <taxon>Bacteria</taxon>
        <taxon>Pseudomonadati</taxon>
        <taxon>Gemmatimonadota</taxon>
        <taxon>Gemmatimonadia</taxon>
        <taxon>Gemmatimonadales</taxon>
        <taxon>Gemmatimonadaceae</taxon>
        <taxon>environmental samples</taxon>
    </lineage>
</organism>
<evidence type="ECO:0000313" key="2">
    <source>
        <dbReference type="EMBL" id="CAA9360679.1"/>
    </source>
</evidence>
<feature type="compositionally biased region" description="Basic residues" evidence="1">
    <location>
        <begin position="10"/>
        <end position="20"/>
    </location>
</feature>
<dbReference type="AlphaFoldDB" id="A0A6J4MLB8"/>
<reference evidence="2" key="1">
    <citation type="submission" date="2020-02" db="EMBL/GenBank/DDBJ databases">
        <authorList>
            <person name="Meier V. D."/>
        </authorList>
    </citation>
    <scope>NUCLEOTIDE SEQUENCE</scope>
    <source>
        <strain evidence="2">AVDCRST_MAG40</strain>
    </source>
</reference>
<sequence>ERDRREGKENRRRAPRRGRGQGHAGGVLHRRPRRRQPGHGRAGDGLRGSVRRRDPGRRRREDHHGQGRDRLHREPEGRL</sequence>
<feature type="region of interest" description="Disordered" evidence="1">
    <location>
        <begin position="1"/>
        <end position="79"/>
    </location>
</feature>
<dbReference type="EMBL" id="CADCTX010000954">
    <property type="protein sequence ID" value="CAA9360679.1"/>
    <property type="molecule type" value="Genomic_DNA"/>
</dbReference>
<name>A0A6J4MLB8_9BACT</name>
<feature type="non-terminal residue" evidence="2">
    <location>
        <position position="79"/>
    </location>
</feature>
<gene>
    <name evidence="2" type="ORF">AVDCRST_MAG40-3460</name>
</gene>
<accession>A0A6J4MLB8</accession>
<feature type="compositionally biased region" description="Basic residues" evidence="1">
    <location>
        <begin position="28"/>
        <end position="38"/>
    </location>
</feature>
<feature type="compositionally biased region" description="Basic and acidic residues" evidence="1">
    <location>
        <begin position="62"/>
        <end position="79"/>
    </location>
</feature>